<evidence type="ECO:0000313" key="2">
    <source>
        <dbReference type="Proteomes" id="UP000664032"/>
    </source>
</evidence>
<proteinExistence type="predicted"/>
<sequence>MSGHTTEHTPEWDFVRDLDNPSNFTSTSIISLSENRARINECDDSWLAEQSSGPPGKITNDYDKFTFNENLDVPTFTPAAQKVLKALSSRLYNIAVHVVDNVIQTAQSDAIEYNRTVISANDLTFPEFDFRITNINADSIEASYKMHGYPCFGSSNGNPTQDTQASVNVEDSDKQSSAKSTIDRPTKDLPKSMTKKRTLPASFDIFLTKIVLFTLEEREKKAKTCICPEKAITQAHALDGHFDSIKSSFKFFLCPPGKRLELNFTSISRMSFSVPTSPAMSRSNKAQPVTPQRLPRQQPRSQSYYRSPLTPSASPYTPISLRSLDSTSSSTLTTPDNIGSGLKKRLAFSAGSPDVLRNINSSQDKSLADIAENWRSRASENGIKVAPAPQDESQFGADESSDMSMSDVVNDHSILSSEEALLAAPFLTTHRRLNSLPAIRPRAQSHASLPSSRMNPLSPVTSRINNRIIPTSSPLQPRRVPVSMNQNIMSTPPPNRILARQLKLKGSHTDPAQPRRREAFGAAPTPSRSIGHKNASLSLTLEPDTSLDLFDIDENDYEAEQEYQDEIENSFSRDLQALQNSNYGYPSFGLQQQQPQVFGQSHFADPFQPISNGNGFVKGHMLNGIPEGIEHQFHAVRQPNPQKQYYDDHRQSGHVFYNLLPQHQPQYNPAMPHPYAAPNYVPMSQPSLLPFQHSSTPATGFSDHSTPAMMSKIHSPPHVPDVSPTDCSVCLASKPASLAILQPCKHPLCSACLTSALNIVGEKDMECAVCKQSVADFKLVMGASASSPGKINIPVEPIKTSGEPIGSFASTLDNSNIFDDGAMEDIEELQSAFEFGLDFGDLRASTPKLEQQVEDRSIDGRSQHSVSQLGSRRDVRKGEDNVVLRIDNVPWDITPLQITKWLQQPIERVHVLLDGKGKTLSHAYVEVRDATTAGAILRGEAASPNSSGKKERGSVLGRGRRARGVTVTRSGQQELMRDLFPHWRGGFDGSRPSLAGLEGDRIIGALEGGLLTEQEISGLLYLIREPDSHFLKVPSLPFHSLASILSKFPADVDSRVFWSTGIRDVLLAALQTLIPRVEKATEKAKSSGQPEEEFTMDLVINLLHTALECKAFTAQQLRKLTEFAHTHSLPLPESDLSGMFEPHGSVNSSNFLKTASTHDSSNMAVNQNQKSLANEASLDDLAREFGVDAQVVQALAQRLSKMA</sequence>
<comment type="caution">
    <text evidence="1">The sequence shown here is derived from an EMBL/GenBank/DDBJ whole genome shotgun (WGS) entry which is preliminary data.</text>
</comment>
<organism evidence="1 2">
    <name type="scientific">Psilocybe cubensis</name>
    <name type="common">Psychedelic mushroom</name>
    <name type="synonym">Stropharia cubensis</name>
    <dbReference type="NCBI Taxonomy" id="181762"/>
    <lineage>
        <taxon>Eukaryota</taxon>
        <taxon>Fungi</taxon>
        <taxon>Dikarya</taxon>
        <taxon>Basidiomycota</taxon>
        <taxon>Agaricomycotina</taxon>
        <taxon>Agaricomycetes</taxon>
        <taxon>Agaricomycetidae</taxon>
        <taxon>Agaricales</taxon>
        <taxon>Agaricineae</taxon>
        <taxon>Strophariaceae</taxon>
        <taxon>Psilocybe</taxon>
    </lineage>
</organism>
<reference evidence="1" key="1">
    <citation type="submission" date="2021-10" db="EMBL/GenBank/DDBJ databases">
        <title>Psilocybe cubensis genome.</title>
        <authorList>
            <person name="Mckernan K.J."/>
            <person name="Crawford S."/>
            <person name="Trippe A."/>
            <person name="Kane L.T."/>
            <person name="Mclaughlin S."/>
        </authorList>
    </citation>
    <scope>NUCLEOTIDE SEQUENCE</scope>
    <source>
        <strain evidence="1">MGC-MH-2018</strain>
    </source>
</reference>
<accession>A0ACB8GPF5</accession>
<protein>
    <submittedName>
        <fullName evidence="1">Uncharacterized protein</fullName>
    </submittedName>
</protein>
<dbReference type="Proteomes" id="UP000664032">
    <property type="component" value="Unassembled WGS sequence"/>
</dbReference>
<dbReference type="EMBL" id="JAFIQS020000009">
    <property type="protein sequence ID" value="KAH9477433.1"/>
    <property type="molecule type" value="Genomic_DNA"/>
</dbReference>
<name>A0ACB8GPF5_PSICU</name>
<keyword evidence="2" id="KW-1185">Reference proteome</keyword>
<evidence type="ECO:0000313" key="1">
    <source>
        <dbReference type="EMBL" id="KAH9477433.1"/>
    </source>
</evidence>
<gene>
    <name evidence="1" type="ORF">JR316_0009646</name>
</gene>